<evidence type="ECO:0000313" key="11">
    <source>
        <dbReference type="EMBL" id="SSC66519.1"/>
    </source>
</evidence>
<feature type="region of interest" description="Disordered" evidence="9">
    <location>
        <begin position="408"/>
        <end position="458"/>
    </location>
</feature>
<keyword evidence="3" id="KW-1003">Cell membrane</keyword>
<feature type="compositionally biased region" description="Low complexity" evidence="9">
    <location>
        <begin position="219"/>
        <end position="232"/>
    </location>
</feature>
<dbReference type="InterPro" id="IPR052205">
    <property type="entry name" value="FliO/MopB"/>
</dbReference>
<keyword evidence="5 10" id="KW-1133">Transmembrane helix</keyword>
<dbReference type="Proteomes" id="UP000254764">
    <property type="component" value="Unassembled WGS sequence"/>
</dbReference>
<reference evidence="12" key="1">
    <citation type="submission" date="2018-07" db="EMBL/GenBank/DDBJ databases">
        <authorList>
            <person name="Peiro R."/>
            <person name="Begona"/>
            <person name="Cbmso G."/>
            <person name="Lopez M."/>
            <person name="Gonzalez S."/>
        </authorList>
    </citation>
    <scope>NUCLEOTIDE SEQUENCE [LARGE SCALE GENOMIC DNA]</scope>
</reference>
<feature type="compositionally biased region" description="Low complexity" evidence="9">
    <location>
        <begin position="175"/>
        <end position="203"/>
    </location>
</feature>
<gene>
    <name evidence="11" type="ORF">RHIZ70_2227</name>
</gene>
<feature type="region of interest" description="Disordered" evidence="9">
    <location>
        <begin position="361"/>
        <end position="394"/>
    </location>
</feature>
<protein>
    <recommendedName>
        <fullName evidence="13">Flagellar biosynthesis protein FliO</fullName>
    </recommendedName>
</protein>
<feature type="transmembrane region" description="Helical" evidence="10">
    <location>
        <begin position="12"/>
        <end position="34"/>
    </location>
</feature>
<evidence type="ECO:0000313" key="12">
    <source>
        <dbReference type="Proteomes" id="UP000254764"/>
    </source>
</evidence>
<evidence type="ECO:0000256" key="8">
    <source>
        <dbReference type="ARBA" id="ARBA00037937"/>
    </source>
</evidence>
<evidence type="ECO:0000256" key="6">
    <source>
        <dbReference type="ARBA" id="ARBA00023136"/>
    </source>
</evidence>
<evidence type="ECO:0000256" key="1">
    <source>
        <dbReference type="ARBA" id="ARBA00004117"/>
    </source>
</evidence>
<feature type="compositionally biased region" description="Low complexity" evidence="9">
    <location>
        <begin position="136"/>
        <end position="149"/>
    </location>
</feature>
<dbReference type="OrthoDB" id="8456606at2"/>
<evidence type="ECO:0008006" key="13">
    <source>
        <dbReference type="Google" id="ProtNLM"/>
    </source>
</evidence>
<sequence length="473" mass="49509">MFDELVTAYGNRFLVAALGVSLALLCLFIVLWLLRNRAPSPFVRGGRNRQPRLQVLDAAAVDARRRLVLVRRDNVEHLVMIGGPTDIVIESGIGNERAYLSARPVTDAPLQVAADVAPASQPGPATAPRALDRSLTPVAPAAPPDAVTAAKDERTQAARPDAPIAARPLSPPASAPAAETAPVPSVTQVKAAPPAAPVAQPAQPQRPSPPNVEMRKPEVPAAEVAPAPIVRPEPARPALDATESVPSEGPKAQIPVVRALSEALPQPSPVALARPAAQTPEPVEPLAPAIQAGPVAAPIVTPGPRPLEISARFAAPAAAAATVPAAVGQSMERPSKPTADVNIIPQEDASDILEAARQRVLSPVSAPSRGSEPRPERPSTMPETPVRSGEQSEFERVLEEEMALHLAANDARPTASPPFQPILPETRADRPFVPPIAGPVVNDASRPGVPAKQEPDLQDEIARIFGEMSADRH</sequence>
<dbReference type="AlphaFoldDB" id="A0A376AFA1"/>
<keyword evidence="12" id="KW-1185">Reference proteome</keyword>
<evidence type="ECO:0000256" key="5">
    <source>
        <dbReference type="ARBA" id="ARBA00022989"/>
    </source>
</evidence>
<feature type="compositionally biased region" description="Low complexity" evidence="9">
    <location>
        <begin position="157"/>
        <end position="168"/>
    </location>
</feature>
<keyword evidence="7" id="KW-0975">Bacterial flagellum</keyword>
<comment type="subcellular location">
    <subcellularLocation>
        <location evidence="1">Bacterial flagellum basal body</location>
    </subcellularLocation>
    <subcellularLocation>
        <location evidence="2">Cell membrane</location>
    </subcellularLocation>
</comment>
<evidence type="ECO:0000256" key="2">
    <source>
        <dbReference type="ARBA" id="ARBA00004236"/>
    </source>
</evidence>
<dbReference type="Pfam" id="PF04347">
    <property type="entry name" value="FliO"/>
    <property type="match status" value="1"/>
</dbReference>
<evidence type="ECO:0000256" key="4">
    <source>
        <dbReference type="ARBA" id="ARBA00022692"/>
    </source>
</evidence>
<name>A0A376AFA1_9HYPH</name>
<keyword evidence="6 10" id="KW-0472">Membrane</keyword>
<evidence type="ECO:0000256" key="3">
    <source>
        <dbReference type="ARBA" id="ARBA00022475"/>
    </source>
</evidence>
<proteinExistence type="inferred from homology"/>
<feature type="region of interest" description="Disordered" evidence="9">
    <location>
        <begin position="116"/>
        <end position="232"/>
    </location>
</feature>
<dbReference type="PANTHER" id="PTHR38766">
    <property type="entry name" value="FLAGELLAR PROTEIN FLIO"/>
    <property type="match status" value="1"/>
</dbReference>
<dbReference type="GO" id="GO:0009425">
    <property type="term" value="C:bacterial-type flagellum basal body"/>
    <property type="evidence" value="ECO:0007669"/>
    <property type="project" value="UniProtKB-SubCell"/>
</dbReference>
<dbReference type="EMBL" id="UEYP01000002">
    <property type="protein sequence ID" value="SSC66519.1"/>
    <property type="molecule type" value="Genomic_DNA"/>
</dbReference>
<evidence type="ECO:0000256" key="10">
    <source>
        <dbReference type="SAM" id="Phobius"/>
    </source>
</evidence>
<accession>A0A376AFA1</accession>
<dbReference type="GO" id="GO:0044781">
    <property type="term" value="P:bacterial-type flagellum organization"/>
    <property type="evidence" value="ECO:0007669"/>
    <property type="project" value="InterPro"/>
</dbReference>
<evidence type="ECO:0000256" key="9">
    <source>
        <dbReference type="SAM" id="MobiDB-lite"/>
    </source>
</evidence>
<organism evidence="11 12">
    <name type="scientific">Ciceribacter selenitireducens ATCC BAA-1503</name>
    <dbReference type="NCBI Taxonomy" id="1336235"/>
    <lineage>
        <taxon>Bacteria</taxon>
        <taxon>Pseudomonadati</taxon>
        <taxon>Pseudomonadota</taxon>
        <taxon>Alphaproteobacteria</taxon>
        <taxon>Hyphomicrobiales</taxon>
        <taxon>Rhizobiaceae</taxon>
        <taxon>Ciceribacter</taxon>
    </lineage>
</organism>
<evidence type="ECO:0000256" key="7">
    <source>
        <dbReference type="ARBA" id="ARBA00023143"/>
    </source>
</evidence>
<dbReference type="RefSeq" id="WP_115669295.1">
    <property type="nucleotide sequence ID" value="NZ_UEYP01000002.1"/>
</dbReference>
<keyword evidence="4 10" id="KW-0812">Transmembrane</keyword>
<comment type="similarity">
    <text evidence="8">Belongs to the FliO/MopB family.</text>
</comment>
<dbReference type="InterPro" id="IPR022781">
    <property type="entry name" value="Flagellar_biosynth_FliO"/>
</dbReference>
<dbReference type="PANTHER" id="PTHR38766:SF1">
    <property type="entry name" value="FLAGELLAR PROTEIN FLIO"/>
    <property type="match status" value="1"/>
</dbReference>
<dbReference type="GO" id="GO:0005886">
    <property type="term" value="C:plasma membrane"/>
    <property type="evidence" value="ECO:0007669"/>
    <property type="project" value="UniProtKB-SubCell"/>
</dbReference>